<evidence type="ECO:0000313" key="2">
    <source>
        <dbReference type="Proteomes" id="UP000649955"/>
    </source>
</evidence>
<evidence type="ECO:0000313" key="1">
    <source>
        <dbReference type="EMBL" id="GHG03591.1"/>
    </source>
</evidence>
<proteinExistence type="predicted"/>
<gene>
    <name evidence="1" type="ORF">GCM10017567_19170</name>
</gene>
<dbReference type="RefSeq" id="WP_191308287.1">
    <property type="nucleotide sequence ID" value="NZ_BNAW01000005.1"/>
</dbReference>
<keyword evidence="2" id="KW-1185">Reference proteome</keyword>
<reference evidence="2" key="1">
    <citation type="journal article" date="2019" name="Int. J. Syst. Evol. Microbiol.">
        <title>The Global Catalogue of Microorganisms (GCM) 10K type strain sequencing project: providing services to taxonomists for standard genome sequencing and annotation.</title>
        <authorList>
            <consortium name="The Broad Institute Genomics Platform"/>
            <consortium name="The Broad Institute Genome Sequencing Center for Infectious Disease"/>
            <person name="Wu L."/>
            <person name="Ma J."/>
        </authorList>
    </citation>
    <scope>NUCLEOTIDE SEQUENCE [LARGE SCALE GENOMIC DNA]</scope>
    <source>
        <strain evidence="2">CGMCC 4.7680</strain>
    </source>
</reference>
<sequence>MAHHPAMDELTKKGEDESFEALASRLIDEFGPERRDDVQAAIAAERRRFDDAGVRSFLPVLVERSARDRLERA</sequence>
<protein>
    <submittedName>
        <fullName evidence="1">Uncharacterized protein</fullName>
    </submittedName>
</protein>
<dbReference type="Proteomes" id="UP000649955">
    <property type="component" value="Unassembled WGS sequence"/>
</dbReference>
<name>A0ABQ3K4L8_9PSEU</name>
<comment type="caution">
    <text evidence="1">The sequence shown here is derived from an EMBL/GenBank/DDBJ whole genome shotgun (WGS) entry which is preliminary data.</text>
</comment>
<dbReference type="NCBIfam" id="NF046112">
    <property type="entry name" value="MSMEG_6209_Nter"/>
    <property type="match status" value="1"/>
</dbReference>
<dbReference type="Gene3D" id="1.10.8.1060">
    <property type="entry name" value="Corynebacterium glutamicum thioredoxin-dependent arsenate reductase, N-terminal domain"/>
    <property type="match status" value="1"/>
</dbReference>
<accession>A0ABQ3K4L8</accession>
<dbReference type="EMBL" id="BNAW01000005">
    <property type="protein sequence ID" value="GHG03591.1"/>
    <property type="molecule type" value="Genomic_DNA"/>
</dbReference>
<organism evidence="1 2">
    <name type="scientific">Amycolatopsis bullii</name>
    <dbReference type="NCBI Taxonomy" id="941987"/>
    <lineage>
        <taxon>Bacteria</taxon>
        <taxon>Bacillati</taxon>
        <taxon>Actinomycetota</taxon>
        <taxon>Actinomycetes</taxon>
        <taxon>Pseudonocardiales</taxon>
        <taxon>Pseudonocardiaceae</taxon>
        <taxon>Amycolatopsis</taxon>
    </lineage>
</organism>